<dbReference type="Gene3D" id="3.90.320.10">
    <property type="match status" value="1"/>
</dbReference>
<dbReference type="InterPro" id="IPR011604">
    <property type="entry name" value="PDDEXK-like_dom_sf"/>
</dbReference>
<dbReference type="EMBL" id="JH597761">
    <property type="protein sequence ID" value="EHP71055.1"/>
    <property type="molecule type" value="Genomic_DNA"/>
</dbReference>
<evidence type="ECO:0000256" key="1">
    <source>
        <dbReference type="ARBA" id="ARBA00001936"/>
    </source>
</evidence>
<proteinExistence type="predicted"/>
<keyword evidence="3" id="KW-1185">Reference proteome</keyword>
<evidence type="ECO:0000313" key="2">
    <source>
        <dbReference type="EMBL" id="EHP71055.1"/>
    </source>
</evidence>
<gene>
    <name evidence="2" type="ORF">MetMK1DRAFT_00015590</name>
</gene>
<protein>
    <submittedName>
        <fullName evidence="2">Uncharacterized protein</fullName>
    </submittedName>
</protein>
<evidence type="ECO:0000313" key="3">
    <source>
        <dbReference type="Proteomes" id="UP000003980"/>
    </source>
</evidence>
<name>H2C4N7_9CREN</name>
<reference evidence="2 3" key="1">
    <citation type="submission" date="2012-01" db="EMBL/GenBank/DDBJ databases">
        <title>Improved High-Quality Draft sequence of Metallosphaera yellowstonensis MK1.</title>
        <authorList>
            <consortium name="US DOE Joint Genome Institute"/>
            <person name="Lucas S."/>
            <person name="Han J."/>
            <person name="Cheng J.-F."/>
            <person name="Goodwin L."/>
            <person name="Pitluck S."/>
            <person name="Peters L."/>
            <person name="Teshima H."/>
            <person name="Detter J.C."/>
            <person name="Han C."/>
            <person name="Tapia R."/>
            <person name="Land M."/>
            <person name="Hauser L."/>
            <person name="Kyrpides N."/>
            <person name="Kozubal M."/>
            <person name="Macur R.E."/>
            <person name="Jay Z."/>
            <person name="Inskeep W."/>
            <person name="Woyke T."/>
        </authorList>
    </citation>
    <scope>NUCLEOTIDE SEQUENCE [LARGE SCALE GENOMIC DNA]</scope>
    <source>
        <strain evidence="2 3">MK1</strain>
    </source>
</reference>
<dbReference type="eggNOG" id="arCOG00790">
    <property type="taxonomic scope" value="Archaea"/>
</dbReference>
<sequence length="248" mass="29598">MECSSSLRTNPYYDDLSLIFRSGVLSLVVKEIIYKHLSENEIREPFEGEYWPSQIWNCMRRQYYDRLYPVNAGYDSARFTVLGTVLHDLIAEILKREDSIRIQSEVPIRIPHPTNHDIVISGRADDLIVVEFTKERYLIEVKSVDDLQDKLRKGYLPRLDHRAQLNLYMKAYPRSKGILMYVDRSNFDIEEILVEFDEDLYKKTLERVERLHNYVKKREIPEAEAKLSQEMNWQCKFCIHRARCDRDQ</sequence>
<comment type="cofactor">
    <cofactor evidence="1">
        <name>Mn(2+)</name>
        <dbReference type="ChEBI" id="CHEBI:29035"/>
    </cofactor>
</comment>
<organism evidence="2 3">
    <name type="scientific">Metallosphaera yellowstonensis MK1</name>
    <dbReference type="NCBI Taxonomy" id="671065"/>
    <lineage>
        <taxon>Archaea</taxon>
        <taxon>Thermoproteota</taxon>
        <taxon>Thermoprotei</taxon>
        <taxon>Sulfolobales</taxon>
        <taxon>Sulfolobaceae</taxon>
        <taxon>Metallosphaera</taxon>
    </lineage>
</organism>
<dbReference type="Proteomes" id="UP000003980">
    <property type="component" value="Unassembled WGS sequence"/>
</dbReference>
<dbReference type="HOGENOM" id="CLU_1227653_0_0_2"/>
<accession>H2C4N7</accession>
<dbReference type="STRING" id="671065.MetMK1DRAFT_00015590"/>
<dbReference type="AlphaFoldDB" id="H2C4N7"/>